<feature type="signal peptide" evidence="11">
    <location>
        <begin position="1"/>
        <end position="19"/>
    </location>
</feature>
<feature type="chain" id="PRO_5045396228" description="non-specific serine/threonine protein kinase" evidence="11">
    <location>
        <begin position="20"/>
        <end position="306"/>
    </location>
</feature>
<protein>
    <recommendedName>
        <fullName evidence="2">non-specific serine/threonine protein kinase</fullName>
        <ecNumber evidence="2">2.7.11.1</ecNumber>
    </recommendedName>
</protein>
<evidence type="ECO:0000313" key="14">
    <source>
        <dbReference type="Proteomes" id="UP001648503"/>
    </source>
</evidence>
<comment type="catalytic activity">
    <reaction evidence="9">
        <text>L-seryl-[protein] + ATP = O-phospho-L-seryl-[protein] + ADP + H(+)</text>
        <dbReference type="Rhea" id="RHEA:17989"/>
        <dbReference type="Rhea" id="RHEA-COMP:9863"/>
        <dbReference type="Rhea" id="RHEA-COMP:11604"/>
        <dbReference type="ChEBI" id="CHEBI:15378"/>
        <dbReference type="ChEBI" id="CHEBI:29999"/>
        <dbReference type="ChEBI" id="CHEBI:30616"/>
        <dbReference type="ChEBI" id="CHEBI:83421"/>
        <dbReference type="ChEBI" id="CHEBI:456216"/>
        <dbReference type="EC" id="2.7.11.1"/>
    </reaction>
</comment>
<comment type="caution">
    <text evidence="13">The sequence shown here is derived from an EMBL/GenBank/DDBJ whole genome shotgun (WGS) entry which is preliminary data.</text>
</comment>
<dbReference type="PANTHER" id="PTHR22984">
    <property type="entry name" value="SERINE/THREONINE-PROTEIN KINASE PIM"/>
    <property type="match status" value="1"/>
</dbReference>
<accession>A0ABQ8ETD7</accession>
<dbReference type="EMBL" id="JAFCIX010000575">
    <property type="protein sequence ID" value="KAH6586269.1"/>
    <property type="molecule type" value="Genomic_DNA"/>
</dbReference>
<feature type="domain" description="Protein kinase" evidence="12">
    <location>
        <begin position="71"/>
        <end position="306"/>
    </location>
</feature>
<evidence type="ECO:0000256" key="2">
    <source>
        <dbReference type="ARBA" id="ARBA00012513"/>
    </source>
</evidence>
<feature type="compositionally biased region" description="Basic and acidic residues" evidence="10">
    <location>
        <begin position="73"/>
        <end position="87"/>
    </location>
</feature>
<keyword evidence="3" id="KW-0723">Serine/threonine-protein kinase</keyword>
<proteinExistence type="predicted"/>
<evidence type="ECO:0000256" key="4">
    <source>
        <dbReference type="ARBA" id="ARBA00022679"/>
    </source>
</evidence>
<evidence type="ECO:0000313" key="13">
    <source>
        <dbReference type="EMBL" id="KAH6586269.1"/>
    </source>
</evidence>
<sequence>MISLYGLFILLLTAETIHAQGDTNDGDAVDHVSGSNDATSLPLGTTPTTLPTTLQESNTPDQSDASSSADLQPGKECKGGHGYEKYPVHAHSNNHNQDHSHPLFRSEEPSVARCMSSRPPNPLIPYEFMLQKYLSRPGHENPYVPMALDYYILKDAFILVMEYVDENWVDLSKYVDEKGKPDIETARDIVKEVINGMIYLKQYGIVHNDLNAGNVMYNPKTGQVKLLDFEHCYSTHSFAHLVVECEQVTGHRIQSGLVPAIQKSRLRLLGRALDPGVENVYTWLRGGVINGEADLDQRWLDGDCGA</sequence>
<evidence type="ECO:0000256" key="9">
    <source>
        <dbReference type="ARBA" id="ARBA00048679"/>
    </source>
</evidence>
<dbReference type="EC" id="2.7.11.1" evidence="2"/>
<comment type="catalytic activity">
    <reaction evidence="8">
        <text>L-threonyl-[protein] + ATP = O-phospho-L-threonyl-[protein] + ADP + H(+)</text>
        <dbReference type="Rhea" id="RHEA:46608"/>
        <dbReference type="Rhea" id="RHEA-COMP:11060"/>
        <dbReference type="Rhea" id="RHEA-COMP:11605"/>
        <dbReference type="ChEBI" id="CHEBI:15378"/>
        <dbReference type="ChEBI" id="CHEBI:30013"/>
        <dbReference type="ChEBI" id="CHEBI:30616"/>
        <dbReference type="ChEBI" id="CHEBI:61977"/>
        <dbReference type="ChEBI" id="CHEBI:456216"/>
        <dbReference type="EC" id="2.7.11.1"/>
    </reaction>
</comment>
<evidence type="ECO:0000256" key="7">
    <source>
        <dbReference type="ARBA" id="ARBA00022840"/>
    </source>
</evidence>
<gene>
    <name evidence="13" type="ORF">BASA50_000733</name>
</gene>
<feature type="compositionally biased region" description="Basic and acidic residues" evidence="10">
    <location>
        <begin position="96"/>
        <end position="110"/>
    </location>
</feature>
<dbReference type="Gene3D" id="1.10.510.10">
    <property type="entry name" value="Transferase(Phosphotransferase) domain 1"/>
    <property type="match status" value="1"/>
</dbReference>
<keyword evidence="4" id="KW-0808">Transferase</keyword>
<evidence type="ECO:0000256" key="6">
    <source>
        <dbReference type="ARBA" id="ARBA00022777"/>
    </source>
</evidence>
<dbReference type="SMART" id="SM00220">
    <property type="entry name" value="S_TKc"/>
    <property type="match status" value="1"/>
</dbReference>
<evidence type="ECO:0000256" key="1">
    <source>
        <dbReference type="ARBA" id="ARBA00004340"/>
    </source>
</evidence>
<name>A0ABQ8ETD7_9FUNG</name>
<evidence type="ECO:0000256" key="11">
    <source>
        <dbReference type="SAM" id="SignalP"/>
    </source>
</evidence>
<comment type="subcellular location">
    <subcellularLocation>
        <location evidence="1">Host cell</location>
    </subcellularLocation>
</comment>
<keyword evidence="7" id="KW-0067">ATP-binding</keyword>
<dbReference type="PANTHER" id="PTHR22984:SF25">
    <property type="entry name" value="PROTEIN KINASE DOMAIN-CONTAINING PROTEIN"/>
    <property type="match status" value="1"/>
</dbReference>
<keyword evidence="11" id="KW-0732">Signal</keyword>
<organism evidence="13 14">
    <name type="scientific">Batrachochytrium salamandrivorans</name>
    <dbReference type="NCBI Taxonomy" id="1357716"/>
    <lineage>
        <taxon>Eukaryota</taxon>
        <taxon>Fungi</taxon>
        <taxon>Fungi incertae sedis</taxon>
        <taxon>Chytridiomycota</taxon>
        <taxon>Chytridiomycota incertae sedis</taxon>
        <taxon>Chytridiomycetes</taxon>
        <taxon>Rhizophydiales</taxon>
        <taxon>Rhizophydiales incertae sedis</taxon>
        <taxon>Batrachochytrium</taxon>
    </lineage>
</organism>
<feature type="compositionally biased region" description="Low complexity" evidence="10">
    <location>
        <begin position="39"/>
        <end position="54"/>
    </location>
</feature>
<dbReference type="Proteomes" id="UP001648503">
    <property type="component" value="Unassembled WGS sequence"/>
</dbReference>
<dbReference type="InterPro" id="IPR011009">
    <property type="entry name" value="Kinase-like_dom_sf"/>
</dbReference>
<evidence type="ECO:0000259" key="12">
    <source>
        <dbReference type="PROSITE" id="PS50011"/>
    </source>
</evidence>
<reference evidence="13 14" key="1">
    <citation type="submission" date="2021-02" db="EMBL/GenBank/DDBJ databases">
        <title>Variation within the Batrachochytrium salamandrivorans European outbreak.</title>
        <authorList>
            <person name="Kelly M."/>
            <person name="Pasmans F."/>
            <person name="Shea T.P."/>
            <person name="Munoz J.F."/>
            <person name="Carranza S."/>
            <person name="Cuomo C.A."/>
            <person name="Martel A."/>
        </authorList>
    </citation>
    <scope>NUCLEOTIDE SEQUENCE [LARGE SCALE GENOMIC DNA]</scope>
    <source>
        <strain evidence="13 14">AMFP18/2</strain>
    </source>
</reference>
<evidence type="ECO:0000256" key="5">
    <source>
        <dbReference type="ARBA" id="ARBA00022741"/>
    </source>
</evidence>
<dbReference type="InterPro" id="IPR051138">
    <property type="entry name" value="PIM_Ser/Thr_kinase"/>
</dbReference>
<evidence type="ECO:0000256" key="10">
    <source>
        <dbReference type="SAM" id="MobiDB-lite"/>
    </source>
</evidence>
<keyword evidence="6" id="KW-0418">Kinase</keyword>
<feature type="region of interest" description="Disordered" evidence="10">
    <location>
        <begin position="28"/>
        <end position="116"/>
    </location>
</feature>
<dbReference type="InterPro" id="IPR000719">
    <property type="entry name" value="Prot_kinase_dom"/>
</dbReference>
<dbReference type="Pfam" id="PF00069">
    <property type="entry name" value="Pkinase"/>
    <property type="match status" value="1"/>
</dbReference>
<keyword evidence="14" id="KW-1185">Reference proteome</keyword>
<evidence type="ECO:0000256" key="8">
    <source>
        <dbReference type="ARBA" id="ARBA00047899"/>
    </source>
</evidence>
<dbReference type="PROSITE" id="PS50011">
    <property type="entry name" value="PROTEIN_KINASE_DOM"/>
    <property type="match status" value="1"/>
</dbReference>
<evidence type="ECO:0000256" key="3">
    <source>
        <dbReference type="ARBA" id="ARBA00022527"/>
    </source>
</evidence>
<dbReference type="SUPFAM" id="SSF56112">
    <property type="entry name" value="Protein kinase-like (PK-like)"/>
    <property type="match status" value="1"/>
</dbReference>
<keyword evidence="5" id="KW-0547">Nucleotide-binding</keyword>